<name>U5D7L9_AMBTC</name>
<organism evidence="2 3">
    <name type="scientific">Amborella trichopoda</name>
    <dbReference type="NCBI Taxonomy" id="13333"/>
    <lineage>
        <taxon>Eukaryota</taxon>
        <taxon>Viridiplantae</taxon>
        <taxon>Streptophyta</taxon>
        <taxon>Embryophyta</taxon>
        <taxon>Tracheophyta</taxon>
        <taxon>Spermatophyta</taxon>
        <taxon>Magnoliopsida</taxon>
        <taxon>Amborellales</taxon>
        <taxon>Amborellaceae</taxon>
        <taxon>Amborella</taxon>
    </lineage>
</organism>
<feature type="region of interest" description="Disordered" evidence="1">
    <location>
        <begin position="65"/>
        <end position="87"/>
    </location>
</feature>
<protein>
    <submittedName>
        <fullName evidence="2">Uncharacterized protein</fullName>
    </submittedName>
</protein>
<proteinExistence type="predicted"/>
<sequence length="171" mass="18850">MGTLKSIPISVTISATTEIWRSIKTGGDGSTVVSKEGNTERGSTVVEGTSANACSKMGHSGDFWESDGVVSRGTGSSPSENNMDRAMGSMESWSKQPWVWDADLSLQRYDTQRVLGRILFKKDQHTESQLRRTNSSRGFVFCKQGREQQVSGLRYKSTWMGKMERETGGPV</sequence>
<evidence type="ECO:0000313" key="3">
    <source>
        <dbReference type="Proteomes" id="UP000017836"/>
    </source>
</evidence>
<dbReference type="Gramene" id="ERN17417">
    <property type="protein sequence ID" value="ERN17417"/>
    <property type="gene ID" value="AMTR_s00037p00224330"/>
</dbReference>
<dbReference type="EMBL" id="KI392350">
    <property type="protein sequence ID" value="ERN17417.1"/>
    <property type="molecule type" value="Genomic_DNA"/>
</dbReference>
<accession>U5D7L9</accession>
<gene>
    <name evidence="2" type="ORF">AMTR_s00037p00224330</name>
</gene>
<dbReference type="AlphaFoldDB" id="U5D7L9"/>
<dbReference type="Proteomes" id="UP000017836">
    <property type="component" value="Unassembled WGS sequence"/>
</dbReference>
<reference evidence="3" key="1">
    <citation type="journal article" date="2013" name="Science">
        <title>The Amborella genome and the evolution of flowering plants.</title>
        <authorList>
            <consortium name="Amborella Genome Project"/>
        </authorList>
    </citation>
    <scope>NUCLEOTIDE SEQUENCE [LARGE SCALE GENOMIC DNA]</scope>
</reference>
<evidence type="ECO:0000313" key="2">
    <source>
        <dbReference type="EMBL" id="ERN17417.1"/>
    </source>
</evidence>
<evidence type="ECO:0000256" key="1">
    <source>
        <dbReference type="SAM" id="MobiDB-lite"/>
    </source>
</evidence>
<dbReference type="HOGENOM" id="CLU_1564982_0_0_1"/>
<keyword evidence="3" id="KW-1185">Reference proteome</keyword>